<evidence type="ECO:0000313" key="1">
    <source>
        <dbReference type="EMBL" id="SVD50398.1"/>
    </source>
</evidence>
<reference evidence="1" key="1">
    <citation type="submission" date="2018-05" db="EMBL/GenBank/DDBJ databases">
        <authorList>
            <person name="Lanie J.A."/>
            <person name="Ng W.-L."/>
            <person name="Kazmierczak K.M."/>
            <person name="Andrzejewski T.M."/>
            <person name="Davidsen T.M."/>
            <person name="Wayne K.J."/>
            <person name="Tettelin H."/>
            <person name="Glass J.I."/>
            <person name="Rusch D."/>
            <person name="Podicherti R."/>
            <person name="Tsui H.-C.T."/>
            <person name="Winkler M.E."/>
        </authorList>
    </citation>
    <scope>NUCLEOTIDE SEQUENCE</scope>
</reference>
<protein>
    <submittedName>
        <fullName evidence="1">Uncharacterized protein</fullName>
    </submittedName>
</protein>
<accession>A0A382VX12</accession>
<proteinExistence type="predicted"/>
<dbReference type="AlphaFoldDB" id="A0A382VX12"/>
<sequence>MTDNGDPDAITLNGDRLAAICTYESCIASWCFLATTGMFINDGCHSRGKSIEKSLKMGGY</sequence>
<dbReference type="EMBL" id="UINC01154878">
    <property type="protein sequence ID" value="SVD50398.1"/>
    <property type="molecule type" value="Genomic_DNA"/>
</dbReference>
<name>A0A382VX12_9ZZZZ</name>
<gene>
    <name evidence="1" type="ORF">METZ01_LOCUS403252</name>
</gene>
<organism evidence="1">
    <name type="scientific">marine metagenome</name>
    <dbReference type="NCBI Taxonomy" id="408172"/>
    <lineage>
        <taxon>unclassified sequences</taxon>
        <taxon>metagenomes</taxon>
        <taxon>ecological metagenomes</taxon>
    </lineage>
</organism>